<organism evidence="2 3">
    <name type="scientific">Tessaracoccus oleiagri</name>
    <dbReference type="NCBI Taxonomy" id="686624"/>
    <lineage>
        <taxon>Bacteria</taxon>
        <taxon>Bacillati</taxon>
        <taxon>Actinomycetota</taxon>
        <taxon>Actinomycetes</taxon>
        <taxon>Propionibacteriales</taxon>
        <taxon>Propionibacteriaceae</taxon>
        <taxon>Tessaracoccus</taxon>
    </lineage>
</organism>
<keyword evidence="3" id="KW-1185">Reference proteome</keyword>
<evidence type="ECO:0000256" key="1">
    <source>
        <dbReference type="SAM" id="Phobius"/>
    </source>
</evidence>
<feature type="transmembrane region" description="Helical" evidence="1">
    <location>
        <begin position="7"/>
        <end position="25"/>
    </location>
</feature>
<feature type="transmembrane region" description="Helical" evidence="1">
    <location>
        <begin position="31"/>
        <end position="49"/>
    </location>
</feature>
<dbReference type="AlphaFoldDB" id="A0A1G9JRG7"/>
<evidence type="ECO:0000313" key="3">
    <source>
        <dbReference type="Proteomes" id="UP000199475"/>
    </source>
</evidence>
<evidence type="ECO:0000313" key="2">
    <source>
        <dbReference type="EMBL" id="SDL40147.1"/>
    </source>
</evidence>
<reference evidence="2 3" key="1">
    <citation type="submission" date="2016-10" db="EMBL/GenBank/DDBJ databases">
        <authorList>
            <person name="de Groot N.N."/>
        </authorList>
    </citation>
    <scope>NUCLEOTIDE SEQUENCE [LARGE SCALE GENOMIC DNA]</scope>
    <source>
        <strain evidence="2 3">CGMCC 1.9159</strain>
    </source>
</reference>
<keyword evidence="1" id="KW-0812">Transmembrane</keyword>
<keyword evidence="1" id="KW-1133">Transmembrane helix</keyword>
<accession>A0A1G9JRG7</accession>
<proteinExistence type="predicted"/>
<dbReference type="EMBL" id="FNGP01000002">
    <property type="protein sequence ID" value="SDL40147.1"/>
    <property type="molecule type" value="Genomic_DNA"/>
</dbReference>
<name>A0A1G9JRG7_9ACTN</name>
<gene>
    <name evidence="2" type="ORF">SAMN04488242_1426</name>
</gene>
<dbReference type="STRING" id="686624.SAMN04488242_1426"/>
<keyword evidence="1" id="KW-0472">Membrane</keyword>
<sequence length="200" mass="21917">MGFTRSPVMRAVALVASLALVVLHWDDRGTWFWIGLVLLVANATGIVRARRSGKPSASAAPTPSTPSNRASYRLAEMSHVPGVATAVAAGPAQWRQVSYLGDFAVDPVSPLELAEHIWLERDDAWEIGLGDEVKPYLDLDIDEDADPIVRVLRDHPAVADAYHEDREVYRVEERRPIGVEEFAALAARALVSHHLLVAGR</sequence>
<dbReference type="Proteomes" id="UP000199475">
    <property type="component" value="Unassembled WGS sequence"/>
</dbReference>
<dbReference type="RefSeq" id="WP_093250384.1">
    <property type="nucleotide sequence ID" value="NZ_FNGP01000002.1"/>
</dbReference>
<protein>
    <submittedName>
        <fullName evidence="2">Uncharacterized protein</fullName>
    </submittedName>
</protein>